<sequence length="152" mass="16662">MLSSTLSFLVSKDGRKISNGDCALFRAGNAPPFIGIIRHQVVDEEGDVKLGVNWLYRPADVKLGKGASIEALPPNEVFYSFHQDEISGASLLHPCKIAFLSKGVQLPSGVSAFVCRRVYDVTSKCLWWLTDRDYTNDCIRVSSACLNQGHAS</sequence>
<dbReference type="PANTHER" id="PTHR46548">
    <property type="entry name" value="BAH AND TFIIS DOMAIN-CONTAINING PROTEIN-RELATED"/>
    <property type="match status" value="1"/>
</dbReference>
<dbReference type="SMART" id="SM00439">
    <property type="entry name" value="BAH"/>
    <property type="match status" value="1"/>
</dbReference>
<feature type="domain" description="BAH" evidence="1">
    <location>
        <begin position="15"/>
        <end position="130"/>
    </location>
</feature>
<accession>A9P1G4</accession>
<dbReference type="GO" id="GO:0003682">
    <property type="term" value="F:chromatin binding"/>
    <property type="evidence" value="ECO:0007669"/>
    <property type="project" value="InterPro"/>
</dbReference>
<dbReference type="InterPro" id="IPR001025">
    <property type="entry name" value="BAH_dom"/>
</dbReference>
<dbReference type="Gene3D" id="2.30.30.490">
    <property type="match status" value="1"/>
</dbReference>
<protein>
    <recommendedName>
        <fullName evidence="1">BAH domain-containing protein</fullName>
    </recommendedName>
</protein>
<dbReference type="PROSITE" id="PS51038">
    <property type="entry name" value="BAH"/>
    <property type="match status" value="1"/>
</dbReference>
<proteinExistence type="evidence at transcript level"/>
<dbReference type="EMBL" id="EF087485">
    <property type="protein sequence ID" value="ABK26725.1"/>
    <property type="molecule type" value="mRNA"/>
</dbReference>
<evidence type="ECO:0000259" key="1">
    <source>
        <dbReference type="PROSITE" id="PS51038"/>
    </source>
</evidence>
<dbReference type="InterPro" id="IPR043151">
    <property type="entry name" value="BAH_sf"/>
</dbReference>
<dbReference type="Pfam" id="PF01426">
    <property type="entry name" value="BAH"/>
    <property type="match status" value="1"/>
</dbReference>
<dbReference type="AlphaFoldDB" id="A9P1G4"/>
<name>A9P1G4_PICSI</name>
<reference evidence="2" key="1">
    <citation type="journal article" date="2008" name="BMC Genomics">
        <title>A conifer genomics resource of 200,000 spruce (Picea spp.) ESTs and 6,464 high-quality, sequence-finished full-length cDNAs for Sitka spruce (Picea sitchensis).</title>
        <authorList>
            <person name="Ralph S.G."/>
            <person name="Chun H.J."/>
            <person name="Kolosova N."/>
            <person name="Cooper D."/>
            <person name="Oddy C."/>
            <person name="Ritland C.E."/>
            <person name="Kirkpatrick R."/>
            <person name="Moore R."/>
            <person name="Barber S."/>
            <person name="Holt R.A."/>
            <person name="Jones S.J."/>
            <person name="Marra M.A."/>
            <person name="Douglas C.J."/>
            <person name="Ritland K."/>
            <person name="Bohlmann J."/>
        </authorList>
    </citation>
    <scope>NUCLEOTIDE SEQUENCE</scope>
    <source>
        <tissue evidence="2">Bark</tissue>
    </source>
</reference>
<dbReference type="PANTHER" id="PTHR46548:SF1">
    <property type="entry name" value="BAH AND TFIIS DOMAIN-CONTAINING PROTEIN-RELATED"/>
    <property type="match status" value="1"/>
</dbReference>
<evidence type="ECO:0000313" key="2">
    <source>
        <dbReference type="EMBL" id="ABK26725.1"/>
    </source>
</evidence>
<organism evidence="2">
    <name type="scientific">Picea sitchensis</name>
    <name type="common">Sitka spruce</name>
    <name type="synonym">Pinus sitchensis</name>
    <dbReference type="NCBI Taxonomy" id="3332"/>
    <lineage>
        <taxon>Eukaryota</taxon>
        <taxon>Viridiplantae</taxon>
        <taxon>Streptophyta</taxon>
        <taxon>Embryophyta</taxon>
        <taxon>Tracheophyta</taxon>
        <taxon>Spermatophyta</taxon>
        <taxon>Pinopsida</taxon>
        <taxon>Pinidae</taxon>
        <taxon>Conifers I</taxon>
        <taxon>Pinales</taxon>
        <taxon>Pinaceae</taxon>
        <taxon>Picea</taxon>
    </lineage>
</organism>